<dbReference type="GO" id="GO:0032807">
    <property type="term" value="C:DNA ligase IV complex"/>
    <property type="evidence" value="ECO:0007669"/>
    <property type="project" value="TreeGrafter"/>
</dbReference>
<dbReference type="PROSITE" id="PS00333">
    <property type="entry name" value="DNA_LIGASE_A2"/>
    <property type="match status" value="1"/>
</dbReference>
<feature type="compositionally biased region" description="Low complexity" evidence="20">
    <location>
        <begin position="167"/>
        <end position="185"/>
    </location>
</feature>
<dbReference type="InterPro" id="IPR016059">
    <property type="entry name" value="DNA_ligase_ATP-dep_CS"/>
</dbReference>
<dbReference type="GO" id="GO:0003910">
    <property type="term" value="F:DNA ligase (ATP) activity"/>
    <property type="evidence" value="ECO:0007669"/>
    <property type="project" value="UniProtKB-EC"/>
</dbReference>
<evidence type="ECO:0000256" key="7">
    <source>
        <dbReference type="ARBA" id="ARBA00022723"/>
    </source>
</evidence>
<evidence type="ECO:0000256" key="8">
    <source>
        <dbReference type="ARBA" id="ARBA00022737"/>
    </source>
</evidence>
<dbReference type="CDD" id="cd07903">
    <property type="entry name" value="Adenylation_DNA_ligase_IV"/>
    <property type="match status" value="1"/>
</dbReference>
<keyword evidence="11" id="KW-0067">ATP-binding</keyword>
<evidence type="ECO:0000256" key="12">
    <source>
        <dbReference type="ARBA" id="ARBA00022842"/>
    </source>
</evidence>
<dbReference type="Pfam" id="PF01068">
    <property type="entry name" value="DNA_ligase_A_M"/>
    <property type="match status" value="1"/>
</dbReference>
<dbReference type="InterPro" id="IPR036599">
    <property type="entry name" value="DNA_ligase_N_sf"/>
</dbReference>
<evidence type="ECO:0000256" key="15">
    <source>
        <dbReference type="ARBA" id="ARBA00023242"/>
    </source>
</evidence>
<proteinExistence type="inferred from homology"/>
<dbReference type="AlphaFoldDB" id="A0AAV5QHR2"/>
<dbReference type="GO" id="GO:0006297">
    <property type="term" value="P:nucleotide-excision repair, DNA gap filling"/>
    <property type="evidence" value="ECO:0007669"/>
    <property type="project" value="TreeGrafter"/>
</dbReference>
<evidence type="ECO:0000256" key="20">
    <source>
        <dbReference type="SAM" id="MobiDB-lite"/>
    </source>
</evidence>
<dbReference type="EC" id="6.5.1.1" evidence="4"/>
<dbReference type="GO" id="GO:0006303">
    <property type="term" value="P:double-strand break repair via nonhomologous end joining"/>
    <property type="evidence" value="ECO:0007669"/>
    <property type="project" value="TreeGrafter"/>
</dbReference>
<evidence type="ECO:0000313" key="24">
    <source>
        <dbReference type="Proteomes" id="UP001360560"/>
    </source>
</evidence>
<accession>A0AAV5QHR2</accession>
<evidence type="ECO:0000256" key="16">
    <source>
        <dbReference type="ARBA" id="ARBA00030676"/>
    </source>
</evidence>
<dbReference type="SUPFAM" id="SSF50249">
    <property type="entry name" value="Nucleic acid-binding proteins"/>
    <property type="match status" value="1"/>
</dbReference>
<evidence type="ECO:0000256" key="18">
    <source>
        <dbReference type="ARBA" id="ARBA00034003"/>
    </source>
</evidence>
<evidence type="ECO:0000259" key="21">
    <source>
        <dbReference type="PROSITE" id="PS50160"/>
    </source>
</evidence>
<keyword evidence="10" id="KW-0227">DNA damage</keyword>
<keyword evidence="13" id="KW-0233">DNA recombination</keyword>
<sequence length="1041" mass="120452">MGYDSHNNRNPRVFKFQELVDFFHRLSSVKRADNTGFDEFGKASVTERRRIIINEFLDSWKVFYKDNVPFYTILRMILPDRDRGRSYHVKEKSMSVMVAKMTGLSKDSDEYKRLFNGDLFSGQAKHGKLQKIASMMADIISIRQPDVKGAKYTVLEIDGILNQLDQRNSPSQQQQQQNTQSQSTQKFRSSQDQQRLLWEVFSNMNHQELKYMMLIILKSRFNGHSETAILRAWHPQAPEFFSVTSSLEAVCNRLLESVKLSTKELSVQLMQPFAPMLASHPKLSYQKVVESYEKSFDTYTKYLQKIDSNRPLPEFEGFYIEEKLDGERLQIHMSRIEGTSEFEFKFFSRRATDYSSDYGTSNDTGSLAKYFKKVIGEKHLSAIKNLILDGEVLSYDMKRDVVLPLGTLKPTNIETIHNSDTFRPLYVIFDILMINDNLVCNKPLKIRKDLLKNLIKPLHGYIELVDSHDGRTAEDIQHALQEAIESNSEGIVLKDKYKKYEVDARNESWVKVKPEYLQEFGADMDLCIIGKIPQIKTSYVCGLRVGEVDEINGNVYESFCSIANGISSADYEKIESLTAGCWKEYEKEVPPESLLQFALPSKNGPGRVPRFWIDPKDSAVLQIKARDIEYGLYGKRYKVGSTVLSGYMKAIRTDKDWRSSMSLEEFLAWKDRYKTHASKASDKLHTIEAKRARKTANNRKKLKLDEDYLKSVSMDSFLFEDMKFYVLSDYNSRETGRVEIDKIQELIKQNGGQICITEQPDLSKADRFIPLSSRNTHITNSFYKLGYDIISPSWVFDCIDSHRILLLEPRHCFKVSEEVLSSAEKRVDKYGDSFIGLLTNNQYKKLIDNLGQHQVDDSKITIEFQEETEHIDIDDKYPGGLLHDVMVHIVPLEKLLPTEEINSFEFLTNNLDLSLECLKLKYFMDIFEVDKIKRSIKSHGGGFTEDIDTATLIVVPQYLKKYNTDLNQFNEFREAIFEIYENNLQDEIKRIRKEIAKRITLVEGDISGKIPRVVNEKYISNSIEEECLLDAEHKLYQVGMP</sequence>
<keyword evidence="8" id="KW-0677">Repeat</keyword>
<dbReference type="GO" id="GO:0003677">
    <property type="term" value="F:DNA binding"/>
    <property type="evidence" value="ECO:0007669"/>
    <property type="project" value="InterPro"/>
</dbReference>
<evidence type="ECO:0000256" key="11">
    <source>
        <dbReference type="ARBA" id="ARBA00022840"/>
    </source>
</evidence>
<comment type="subcellular location">
    <subcellularLocation>
        <location evidence="2">Nucleus</location>
    </subcellularLocation>
</comment>
<reference evidence="23 24" key="1">
    <citation type="journal article" date="2023" name="Elife">
        <title>Identification of key yeast species and microbe-microbe interactions impacting larval growth of Drosophila in the wild.</title>
        <authorList>
            <person name="Mure A."/>
            <person name="Sugiura Y."/>
            <person name="Maeda R."/>
            <person name="Honda K."/>
            <person name="Sakurai N."/>
            <person name="Takahashi Y."/>
            <person name="Watada M."/>
            <person name="Katoh T."/>
            <person name="Gotoh A."/>
            <person name="Gotoh Y."/>
            <person name="Taniguchi I."/>
            <person name="Nakamura K."/>
            <person name="Hayashi T."/>
            <person name="Katayama T."/>
            <person name="Uemura T."/>
            <person name="Hattori Y."/>
        </authorList>
    </citation>
    <scope>NUCLEOTIDE SEQUENCE [LARGE SCALE GENOMIC DNA]</scope>
    <source>
        <strain evidence="23 24">SC-9</strain>
    </source>
</reference>
<feature type="domain" description="BRCT" evidence="22">
    <location>
        <begin position="714"/>
        <end position="812"/>
    </location>
</feature>
<dbReference type="Gene3D" id="3.40.50.10190">
    <property type="entry name" value="BRCT domain"/>
    <property type="match status" value="1"/>
</dbReference>
<comment type="caution">
    <text evidence="23">The sequence shown here is derived from an EMBL/GenBank/DDBJ whole genome shotgun (WGS) entry which is preliminary data.</text>
</comment>
<dbReference type="PANTHER" id="PTHR45997:SF1">
    <property type="entry name" value="DNA LIGASE 4"/>
    <property type="match status" value="1"/>
</dbReference>
<gene>
    <name evidence="23" type="ORF">DASC09_017080</name>
</gene>
<dbReference type="InterPro" id="IPR029710">
    <property type="entry name" value="LIG4"/>
</dbReference>
<evidence type="ECO:0000259" key="22">
    <source>
        <dbReference type="PROSITE" id="PS50172"/>
    </source>
</evidence>
<dbReference type="GO" id="GO:0046872">
    <property type="term" value="F:metal ion binding"/>
    <property type="evidence" value="ECO:0007669"/>
    <property type="project" value="UniProtKB-KW"/>
</dbReference>
<dbReference type="InterPro" id="IPR044125">
    <property type="entry name" value="Adenylation_DNA_ligase_IV"/>
</dbReference>
<dbReference type="GeneID" id="90072362"/>
<dbReference type="PANTHER" id="PTHR45997">
    <property type="entry name" value="DNA LIGASE 4"/>
    <property type="match status" value="1"/>
</dbReference>
<comment type="similarity">
    <text evidence="3 19">Belongs to the ATP-dependent DNA ligase family.</text>
</comment>
<keyword evidence="14" id="KW-0234">DNA repair</keyword>
<dbReference type="Pfam" id="PF16589">
    <property type="entry name" value="BRCT_2"/>
    <property type="match status" value="1"/>
</dbReference>
<dbReference type="GO" id="GO:0071897">
    <property type="term" value="P:DNA biosynthetic process"/>
    <property type="evidence" value="ECO:0007669"/>
    <property type="project" value="InterPro"/>
</dbReference>
<dbReference type="SUPFAM" id="SSF56091">
    <property type="entry name" value="DNA ligase/mRNA capping enzyme, catalytic domain"/>
    <property type="match status" value="1"/>
</dbReference>
<keyword evidence="9" id="KW-0547">Nucleotide-binding</keyword>
<dbReference type="EMBL" id="BTFZ01000002">
    <property type="protein sequence ID" value="GMM34383.1"/>
    <property type="molecule type" value="Genomic_DNA"/>
</dbReference>
<dbReference type="PROSITE" id="PS50172">
    <property type="entry name" value="BRCT"/>
    <property type="match status" value="1"/>
</dbReference>
<comment type="cofactor">
    <cofactor evidence="1">
        <name>Mg(2+)</name>
        <dbReference type="ChEBI" id="CHEBI:18420"/>
    </cofactor>
</comment>
<evidence type="ECO:0000256" key="14">
    <source>
        <dbReference type="ARBA" id="ARBA00023204"/>
    </source>
</evidence>
<dbReference type="Gene3D" id="1.10.3260.10">
    <property type="entry name" value="DNA ligase, ATP-dependent, N-terminal domain"/>
    <property type="match status" value="1"/>
</dbReference>
<evidence type="ECO:0000256" key="17">
    <source>
        <dbReference type="ARBA" id="ARBA00031942"/>
    </source>
</evidence>
<evidence type="ECO:0000256" key="10">
    <source>
        <dbReference type="ARBA" id="ARBA00022763"/>
    </source>
</evidence>
<evidence type="ECO:0000256" key="19">
    <source>
        <dbReference type="RuleBase" id="RU004196"/>
    </source>
</evidence>
<dbReference type="NCBIfam" id="TIGR00574">
    <property type="entry name" value="dnl1"/>
    <property type="match status" value="1"/>
</dbReference>
<evidence type="ECO:0000256" key="4">
    <source>
        <dbReference type="ARBA" id="ARBA00012727"/>
    </source>
</evidence>
<evidence type="ECO:0000313" key="23">
    <source>
        <dbReference type="EMBL" id="GMM34383.1"/>
    </source>
</evidence>
<evidence type="ECO:0000256" key="13">
    <source>
        <dbReference type="ARBA" id="ARBA00023172"/>
    </source>
</evidence>
<dbReference type="PROSITE" id="PS50160">
    <property type="entry name" value="DNA_LIGASE_A3"/>
    <property type="match status" value="1"/>
</dbReference>
<evidence type="ECO:0000256" key="3">
    <source>
        <dbReference type="ARBA" id="ARBA00007572"/>
    </source>
</evidence>
<dbReference type="GO" id="GO:0005524">
    <property type="term" value="F:ATP binding"/>
    <property type="evidence" value="ECO:0007669"/>
    <property type="project" value="UniProtKB-KW"/>
</dbReference>
<dbReference type="InterPro" id="IPR001357">
    <property type="entry name" value="BRCT_dom"/>
</dbReference>
<keyword evidence="7" id="KW-0479">Metal-binding</keyword>
<dbReference type="RefSeq" id="XP_064851383.1">
    <property type="nucleotide sequence ID" value="XM_064995311.1"/>
</dbReference>
<keyword evidence="12" id="KW-0460">Magnesium</keyword>
<protein>
    <recommendedName>
        <fullName evidence="5">DNA ligase 4</fullName>
        <ecNumber evidence="4">6.5.1.1</ecNumber>
    </recommendedName>
    <alternativeName>
        <fullName evidence="17">DNA ligase IV</fullName>
    </alternativeName>
    <alternativeName>
        <fullName evidence="16">Polydeoxyribonucleotide synthase [ATP] 4</fullName>
    </alternativeName>
</protein>
<dbReference type="SUPFAM" id="SSF52113">
    <property type="entry name" value="BRCT domain"/>
    <property type="match status" value="1"/>
</dbReference>
<evidence type="ECO:0000256" key="9">
    <source>
        <dbReference type="ARBA" id="ARBA00022741"/>
    </source>
</evidence>
<evidence type="ECO:0000256" key="5">
    <source>
        <dbReference type="ARBA" id="ARBA00022073"/>
    </source>
</evidence>
<dbReference type="Gene3D" id="3.30.470.30">
    <property type="entry name" value="DNA ligase/mRNA capping enzyme"/>
    <property type="match status" value="1"/>
</dbReference>
<evidence type="ECO:0000256" key="1">
    <source>
        <dbReference type="ARBA" id="ARBA00001946"/>
    </source>
</evidence>
<dbReference type="InterPro" id="IPR000977">
    <property type="entry name" value="DNA_ligase_ATP-dep"/>
</dbReference>
<dbReference type="InterPro" id="IPR012310">
    <property type="entry name" value="DNA_ligase_ATP-dep_cent"/>
</dbReference>
<keyword evidence="24" id="KW-1185">Reference proteome</keyword>
<dbReference type="Pfam" id="PF04675">
    <property type="entry name" value="DNA_ligase_A_N"/>
    <property type="match status" value="1"/>
</dbReference>
<evidence type="ECO:0000256" key="2">
    <source>
        <dbReference type="ARBA" id="ARBA00004123"/>
    </source>
</evidence>
<dbReference type="InterPro" id="IPR012308">
    <property type="entry name" value="DNA_ligase_ATP-dep_N"/>
</dbReference>
<keyword evidence="6 23" id="KW-0436">Ligase</keyword>
<keyword evidence="15" id="KW-0539">Nucleus</keyword>
<dbReference type="InterPro" id="IPR036420">
    <property type="entry name" value="BRCT_dom_sf"/>
</dbReference>
<dbReference type="Gene3D" id="2.40.50.140">
    <property type="entry name" value="Nucleic acid-binding proteins"/>
    <property type="match status" value="1"/>
</dbReference>
<name>A0AAV5QHR2_9ASCO</name>
<feature type="domain" description="ATP-dependent DNA ligase family profile" evidence="21">
    <location>
        <begin position="417"/>
        <end position="557"/>
    </location>
</feature>
<comment type="catalytic activity">
    <reaction evidence="18">
        <text>ATP + (deoxyribonucleotide)n-3'-hydroxyl + 5'-phospho-(deoxyribonucleotide)m = (deoxyribonucleotide)n+m + AMP + diphosphate.</text>
        <dbReference type="EC" id="6.5.1.1"/>
    </reaction>
</comment>
<organism evidence="23 24">
    <name type="scientific">Saccharomycopsis crataegensis</name>
    <dbReference type="NCBI Taxonomy" id="43959"/>
    <lineage>
        <taxon>Eukaryota</taxon>
        <taxon>Fungi</taxon>
        <taxon>Dikarya</taxon>
        <taxon>Ascomycota</taxon>
        <taxon>Saccharomycotina</taxon>
        <taxon>Saccharomycetes</taxon>
        <taxon>Saccharomycopsidaceae</taxon>
        <taxon>Saccharomycopsis</taxon>
    </lineage>
</organism>
<evidence type="ECO:0000256" key="6">
    <source>
        <dbReference type="ARBA" id="ARBA00022598"/>
    </source>
</evidence>
<feature type="region of interest" description="Disordered" evidence="20">
    <location>
        <begin position="167"/>
        <end position="188"/>
    </location>
</feature>
<dbReference type="GO" id="GO:0006310">
    <property type="term" value="P:DNA recombination"/>
    <property type="evidence" value="ECO:0007669"/>
    <property type="project" value="UniProtKB-KW"/>
</dbReference>
<dbReference type="Proteomes" id="UP001360560">
    <property type="component" value="Unassembled WGS sequence"/>
</dbReference>
<dbReference type="InterPro" id="IPR012340">
    <property type="entry name" value="NA-bd_OB-fold"/>
</dbReference>